<dbReference type="SMART" id="SM00360">
    <property type="entry name" value="RRM"/>
    <property type="match status" value="2"/>
</dbReference>
<feature type="region of interest" description="Disordered" evidence="11">
    <location>
        <begin position="199"/>
        <end position="258"/>
    </location>
</feature>
<name>A0A9W8DQ52_9FUNG</name>
<dbReference type="AlphaFoldDB" id="A0A9W8DQ52"/>
<dbReference type="OrthoDB" id="10259687at2759"/>
<dbReference type="InterPro" id="IPR012677">
    <property type="entry name" value="Nucleotide-bd_a/b_plait_sf"/>
</dbReference>
<keyword evidence="3" id="KW-0507">mRNA processing</keyword>
<keyword evidence="8" id="KW-0539">Nucleus</keyword>
<feature type="domain" description="RRM" evidence="12">
    <location>
        <begin position="97"/>
        <end position="176"/>
    </location>
</feature>
<dbReference type="FunFam" id="3.30.70.330:FF:000059">
    <property type="entry name" value="splicing factor 3B subunit 4"/>
    <property type="match status" value="1"/>
</dbReference>
<keyword evidence="14" id="KW-1185">Reference proteome</keyword>
<dbReference type="GO" id="GO:0071011">
    <property type="term" value="C:precatalytic spliceosome"/>
    <property type="evidence" value="ECO:0007669"/>
    <property type="project" value="TreeGrafter"/>
</dbReference>
<evidence type="ECO:0000256" key="7">
    <source>
        <dbReference type="ARBA" id="ARBA00023187"/>
    </source>
</evidence>
<comment type="similarity">
    <text evidence="2">Belongs to the SF3B4 family.</text>
</comment>
<dbReference type="InterPro" id="IPR034158">
    <property type="entry name" value="SF3B4_RRM1"/>
</dbReference>
<comment type="subcellular location">
    <subcellularLocation>
        <location evidence="1">Nucleus</location>
    </subcellularLocation>
</comment>
<evidence type="ECO:0000256" key="2">
    <source>
        <dbReference type="ARBA" id="ARBA00008363"/>
    </source>
</evidence>
<evidence type="ECO:0000259" key="12">
    <source>
        <dbReference type="PROSITE" id="PS50102"/>
    </source>
</evidence>
<dbReference type="EMBL" id="JANBPU010000019">
    <property type="protein sequence ID" value="KAJ1919980.1"/>
    <property type="molecule type" value="Genomic_DNA"/>
</dbReference>
<dbReference type="GO" id="GO:0006397">
    <property type="term" value="P:mRNA processing"/>
    <property type="evidence" value="ECO:0007669"/>
    <property type="project" value="UniProtKB-KW"/>
</dbReference>
<dbReference type="Pfam" id="PF00076">
    <property type="entry name" value="RRM_1"/>
    <property type="match status" value="2"/>
</dbReference>
<evidence type="ECO:0000313" key="13">
    <source>
        <dbReference type="EMBL" id="KAJ1919980.1"/>
    </source>
</evidence>
<dbReference type="SUPFAM" id="SSF54928">
    <property type="entry name" value="RNA-binding domain, RBD"/>
    <property type="match status" value="1"/>
</dbReference>
<keyword evidence="5" id="KW-0677">Repeat</keyword>
<dbReference type="InterPro" id="IPR035979">
    <property type="entry name" value="RBD_domain_sf"/>
</dbReference>
<dbReference type="Proteomes" id="UP001150538">
    <property type="component" value="Unassembled WGS sequence"/>
</dbReference>
<dbReference type="PANTHER" id="PTHR48030">
    <property type="entry name" value="SPLICING FACTOR 3B SUBUNIT 4"/>
    <property type="match status" value="1"/>
</dbReference>
<evidence type="ECO:0000256" key="10">
    <source>
        <dbReference type="PROSITE-ProRule" id="PRU00176"/>
    </source>
</evidence>
<keyword evidence="6 10" id="KW-0694">RNA-binding</keyword>
<feature type="domain" description="RRM" evidence="12">
    <location>
        <begin position="10"/>
        <end position="88"/>
    </location>
</feature>
<evidence type="ECO:0000256" key="11">
    <source>
        <dbReference type="SAM" id="MobiDB-lite"/>
    </source>
</evidence>
<sequence length="258" mass="28399">MAHNDRNQDATLYIGNLDERVTDSLIWELMTQAGPVVNVHLPKDRVTQTTQGYGFCEFQSEDDAEYALKIMNSVKLYGKPMRINKASQDKKYLDIGANLFIGNLDPDVDEKLLYDTFGAFGKIVQPPKIGRDPDTNQSKGYAFINYDSFEASDSAIEAMNGQYLGQKPINVSYALKKDGKGERHGSAAERLLAAQAKKNLGDTSAGPAIPNKRFVDTSISSPQTSQTYSPAPPSGPPPHMQSRFQAPGYIPPPFHPNK</sequence>
<evidence type="ECO:0000256" key="9">
    <source>
        <dbReference type="ARBA" id="ARBA00070533"/>
    </source>
</evidence>
<proteinExistence type="inferred from homology"/>
<keyword evidence="7" id="KW-0508">mRNA splicing</keyword>
<gene>
    <name evidence="13" type="primary">sap49</name>
    <name evidence="13" type="ORF">H4219_001641</name>
</gene>
<comment type="caution">
    <text evidence="13">The sequence shown here is derived from an EMBL/GenBank/DDBJ whole genome shotgun (WGS) entry which is preliminary data.</text>
</comment>
<dbReference type="InterPro" id="IPR034159">
    <property type="entry name" value="SF3B4_RRM2"/>
</dbReference>
<dbReference type="InterPro" id="IPR000504">
    <property type="entry name" value="RRM_dom"/>
</dbReference>
<dbReference type="GO" id="GO:0005730">
    <property type="term" value="C:nucleolus"/>
    <property type="evidence" value="ECO:0007669"/>
    <property type="project" value="TreeGrafter"/>
</dbReference>
<evidence type="ECO:0000256" key="6">
    <source>
        <dbReference type="ARBA" id="ARBA00022884"/>
    </source>
</evidence>
<dbReference type="GO" id="GO:0005686">
    <property type="term" value="C:U2 snRNP"/>
    <property type="evidence" value="ECO:0007669"/>
    <property type="project" value="TreeGrafter"/>
</dbReference>
<dbReference type="GO" id="GO:0003723">
    <property type="term" value="F:RNA binding"/>
    <property type="evidence" value="ECO:0007669"/>
    <property type="project" value="UniProtKB-UniRule"/>
</dbReference>
<feature type="compositionally biased region" description="Polar residues" evidence="11">
    <location>
        <begin position="217"/>
        <end position="228"/>
    </location>
</feature>
<reference evidence="13" key="1">
    <citation type="submission" date="2022-07" db="EMBL/GenBank/DDBJ databases">
        <title>Phylogenomic reconstructions and comparative analyses of Kickxellomycotina fungi.</title>
        <authorList>
            <person name="Reynolds N.K."/>
            <person name="Stajich J.E."/>
            <person name="Barry K."/>
            <person name="Grigoriev I.V."/>
            <person name="Crous P."/>
            <person name="Smith M.E."/>
        </authorList>
    </citation>
    <scope>NUCLEOTIDE SEQUENCE</scope>
    <source>
        <strain evidence="13">NBRC 100468</strain>
    </source>
</reference>
<keyword evidence="4" id="KW-0747">Spliceosome</keyword>
<dbReference type="PANTHER" id="PTHR48030:SF3">
    <property type="entry name" value="SPLICING FACTOR 3B SUBUNIT 4"/>
    <property type="match status" value="1"/>
</dbReference>
<dbReference type="GO" id="GO:0048026">
    <property type="term" value="P:positive regulation of mRNA splicing, via spliceosome"/>
    <property type="evidence" value="ECO:0007669"/>
    <property type="project" value="TreeGrafter"/>
</dbReference>
<evidence type="ECO:0000256" key="8">
    <source>
        <dbReference type="ARBA" id="ARBA00023242"/>
    </source>
</evidence>
<dbReference type="InterPro" id="IPR052084">
    <property type="entry name" value="SF3B4_spliceosome_assoc"/>
</dbReference>
<evidence type="ECO:0000256" key="1">
    <source>
        <dbReference type="ARBA" id="ARBA00004123"/>
    </source>
</evidence>
<dbReference type="GO" id="GO:0008380">
    <property type="term" value="P:RNA splicing"/>
    <property type="evidence" value="ECO:0007669"/>
    <property type="project" value="UniProtKB-KW"/>
</dbReference>
<organism evidence="13 14">
    <name type="scientific">Mycoemilia scoparia</name>
    <dbReference type="NCBI Taxonomy" id="417184"/>
    <lineage>
        <taxon>Eukaryota</taxon>
        <taxon>Fungi</taxon>
        <taxon>Fungi incertae sedis</taxon>
        <taxon>Zoopagomycota</taxon>
        <taxon>Kickxellomycotina</taxon>
        <taxon>Kickxellomycetes</taxon>
        <taxon>Kickxellales</taxon>
        <taxon>Kickxellaceae</taxon>
        <taxon>Mycoemilia</taxon>
    </lineage>
</organism>
<evidence type="ECO:0000313" key="14">
    <source>
        <dbReference type="Proteomes" id="UP001150538"/>
    </source>
</evidence>
<dbReference type="FunFam" id="3.30.70.330:FF:000121">
    <property type="entry name" value="Splicing factor 3b subunit 4"/>
    <property type="match status" value="1"/>
</dbReference>
<feature type="compositionally biased region" description="Pro residues" evidence="11">
    <location>
        <begin position="230"/>
        <end position="239"/>
    </location>
</feature>
<dbReference type="PROSITE" id="PS50102">
    <property type="entry name" value="RRM"/>
    <property type="match status" value="2"/>
</dbReference>
<evidence type="ECO:0000256" key="3">
    <source>
        <dbReference type="ARBA" id="ARBA00022664"/>
    </source>
</evidence>
<dbReference type="Gene3D" id="3.30.70.330">
    <property type="match status" value="2"/>
</dbReference>
<feature type="compositionally biased region" description="Pro residues" evidence="11">
    <location>
        <begin position="249"/>
        <end position="258"/>
    </location>
</feature>
<dbReference type="CDD" id="cd12334">
    <property type="entry name" value="RRM1_SF3B4"/>
    <property type="match status" value="1"/>
</dbReference>
<accession>A0A9W8DQ52</accession>
<evidence type="ECO:0000256" key="4">
    <source>
        <dbReference type="ARBA" id="ARBA00022728"/>
    </source>
</evidence>
<dbReference type="CDD" id="cd12335">
    <property type="entry name" value="RRM2_SF3B4"/>
    <property type="match status" value="1"/>
</dbReference>
<evidence type="ECO:0000256" key="5">
    <source>
        <dbReference type="ARBA" id="ARBA00022737"/>
    </source>
</evidence>
<protein>
    <recommendedName>
        <fullName evidence="9">Splicing factor 3B subunit 4</fullName>
    </recommendedName>
</protein>